<dbReference type="SUPFAM" id="SSF49265">
    <property type="entry name" value="Fibronectin type III"/>
    <property type="match status" value="1"/>
</dbReference>
<evidence type="ECO:0000256" key="1">
    <source>
        <dbReference type="SAM" id="Phobius"/>
    </source>
</evidence>
<name>A0A235BSG0_UNCW3</name>
<proteinExistence type="predicted"/>
<reference evidence="3 4" key="1">
    <citation type="submission" date="2017-07" db="EMBL/GenBank/DDBJ databases">
        <title>Recovery of genomes from metagenomes via a dereplication, aggregation, and scoring strategy.</title>
        <authorList>
            <person name="Sieber C.M."/>
            <person name="Probst A.J."/>
            <person name="Sharrar A."/>
            <person name="Thomas B.C."/>
            <person name="Hess M."/>
            <person name="Tringe S.G."/>
            <person name="Banfield J.F."/>
        </authorList>
    </citation>
    <scope>NUCLEOTIDE SEQUENCE [LARGE SCALE GENOMIC DNA]</scope>
    <source>
        <strain evidence="3">JGI_Cruoil_03_44_89</strain>
    </source>
</reference>
<gene>
    <name evidence="3" type="ORF">CH333_06365</name>
</gene>
<feature type="transmembrane region" description="Helical" evidence="1">
    <location>
        <begin position="118"/>
        <end position="138"/>
    </location>
</feature>
<dbReference type="InterPro" id="IPR003961">
    <property type="entry name" value="FN3_dom"/>
</dbReference>
<comment type="caution">
    <text evidence="3">The sequence shown here is derived from an EMBL/GenBank/DDBJ whole genome shotgun (WGS) entry which is preliminary data.</text>
</comment>
<feature type="domain" description="Fibronectin type-III" evidence="2">
    <location>
        <begin position="13"/>
        <end position="110"/>
    </location>
</feature>
<dbReference type="Pfam" id="PF20539">
    <property type="entry name" value="DUF6754"/>
    <property type="match status" value="1"/>
</dbReference>
<dbReference type="Proteomes" id="UP000215215">
    <property type="component" value="Unassembled WGS sequence"/>
</dbReference>
<dbReference type="InterPro" id="IPR036116">
    <property type="entry name" value="FN3_sf"/>
</dbReference>
<keyword evidence="1" id="KW-1133">Transmembrane helix</keyword>
<keyword evidence="1" id="KW-0812">Transmembrane</keyword>
<dbReference type="AlphaFoldDB" id="A0A235BSG0"/>
<dbReference type="EMBL" id="NOZQ01000140">
    <property type="protein sequence ID" value="OYD15151.1"/>
    <property type="molecule type" value="Genomic_DNA"/>
</dbReference>
<sequence>MIYILSLLISISPPQKIRTNDTPNDAGGSITVEWAPSAEDSLLSGYEIWRSEARDTGFAMVGYVGRGIFKFRDLDDIENGRKYYYRVRGRTKNFEYTDFTQVSPPTIASYQWFNRGKVNTLVAVVTFMIILLYFVTTARRGKGLFVRKITGLDALDEAVGRATEMGRPVLYVPGLSSMSDVATIASINILQRVAKKVAEYDTPLIVPNRDPIVYMVTRQVVKEGYMEAGRPDSYNEDNIFFVTQSQFAYAAAVNGIMIREKPATNLFLGMFWAESLLLAETGNMTGAVQIAGTDSVTQLPFFVTACDYTIIGEELYAASAYLSKEPILLGSLKAQDGGKLIILLLVILGLIGSIFGSHFFAQLLSV</sequence>
<evidence type="ECO:0000259" key="2">
    <source>
        <dbReference type="PROSITE" id="PS50853"/>
    </source>
</evidence>
<dbReference type="CDD" id="cd00063">
    <property type="entry name" value="FN3"/>
    <property type="match status" value="1"/>
</dbReference>
<dbReference type="Gene3D" id="2.60.40.10">
    <property type="entry name" value="Immunoglobulins"/>
    <property type="match status" value="1"/>
</dbReference>
<protein>
    <recommendedName>
        <fullName evidence="2">Fibronectin type-III domain-containing protein</fullName>
    </recommendedName>
</protein>
<dbReference type="InterPro" id="IPR046642">
    <property type="entry name" value="DUF6754"/>
</dbReference>
<organism evidence="3 4">
    <name type="scientific">candidate division WOR-3 bacterium JGI_Cruoil_03_44_89</name>
    <dbReference type="NCBI Taxonomy" id="1973748"/>
    <lineage>
        <taxon>Bacteria</taxon>
        <taxon>Bacteria division WOR-3</taxon>
    </lineage>
</organism>
<dbReference type="PROSITE" id="PS50853">
    <property type="entry name" value="FN3"/>
    <property type="match status" value="1"/>
</dbReference>
<feature type="transmembrane region" description="Helical" evidence="1">
    <location>
        <begin position="340"/>
        <end position="361"/>
    </location>
</feature>
<dbReference type="InterPro" id="IPR013783">
    <property type="entry name" value="Ig-like_fold"/>
</dbReference>
<evidence type="ECO:0000313" key="4">
    <source>
        <dbReference type="Proteomes" id="UP000215215"/>
    </source>
</evidence>
<keyword evidence="1" id="KW-0472">Membrane</keyword>
<evidence type="ECO:0000313" key="3">
    <source>
        <dbReference type="EMBL" id="OYD15151.1"/>
    </source>
</evidence>
<accession>A0A235BSG0</accession>